<dbReference type="Proteomes" id="UP000697472">
    <property type="component" value="Unassembled WGS sequence"/>
</dbReference>
<protein>
    <submittedName>
        <fullName evidence="2">Flagellar biosynthesis protein FlhB</fullName>
    </submittedName>
</protein>
<evidence type="ECO:0000313" key="2">
    <source>
        <dbReference type="EMBL" id="MBM7641876.1"/>
    </source>
</evidence>
<keyword evidence="1" id="KW-0472">Membrane</keyword>
<comment type="caution">
    <text evidence="2">The sequence shown here is derived from an EMBL/GenBank/DDBJ whole genome shotgun (WGS) entry which is preliminary data.</text>
</comment>
<dbReference type="EMBL" id="JAFBEH010000002">
    <property type="protein sequence ID" value="MBM7641876.1"/>
    <property type="molecule type" value="Genomic_DNA"/>
</dbReference>
<name>A0ABS2PPP8_9STRE</name>
<accession>A0ABS2PPP8</accession>
<keyword evidence="2" id="KW-0966">Cell projection</keyword>
<evidence type="ECO:0000256" key="1">
    <source>
        <dbReference type="SAM" id="Phobius"/>
    </source>
</evidence>
<sequence length="78" mass="9179">MDNLIKLAEMLGVSLDQLVLGKTPEKTLERVIERREIDIKKIIKVFWIIFGNLLLAVFLLLVFYGFLDYFALTSFWQK</sequence>
<keyword evidence="1" id="KW-0812">Transmembrane</keyword>
<gene>
    <name evidence="2" type="ORF">JOC28_000164</name>
</gene>
<evidence type="ECO:0000313" key="3">
    <source>
        <dbReference type="Proteomes" id="UP000697472"/>
    </source>
</evidence>
<keyword evidence="3" id="KW-1185">Reference proteome</keyword>
<keyword evidence="1" id="KW-1133">Transmembrane helix</keyword>
<keyword evidence="2" id="KW-0969">Cilium</keyword>
<proteinExistence type="predicted"/>
<keyword evidence="2" id="KW-0282">Flagellum</keyword>
<organism evidence="2 3">
    <name type="scientific">Streptococcus loxodontisalivarius</name>
    <dbReference type="NCBI Taxonomy" id="1349415"/>
    <lineage>
        <taxon>Bacteria</taxon>
        <taxon>Bacillati</taxon>
        <taxon>Bacillota</taxon>
        <taxon>Bacilli</taxon>
        <taxon>Lactobacillales</taxon>
        <taxon>Streptococcaceae</taxon>
        <taxon>Streptococcus</taxon>
    </lineage>
</organism>
<reference evidence="2 3" key="1">
    <citation type="submission" date="2021-01" db="EMBL/GenBank/DDBJ databases">
        <title>Genomic Encyclopedia of Type Strains, Phase IV (KMG-IV): sequencing the most valuable type-strain genomes for metagenomic binning, comparative biology and taxonomic classification.</title>
        <authorList>
            <person name="Goeker M."/>
        </authorList>
    </citation>
    <scope>NUCLEOTIDE SEQUENCE [LARGE SCALE GENOMIC DNA]</scope>
    <source>
        <strain evidence="2 3">DSM 27382</strain>
    </source>
</reference>
<feature type="transmembrane region" description="Helical" evidence="1">
    <location>
        <begin position="45"/>
        <end position="67"/>
    </location>
</feature>